<dbReference type="EMBL" id="CP042326">
    <property type="protein sequence ID" value="QDZ41431.1"/>
    <property type="molecule type" value="Genomic_DNA"/>
</dbReference>
<dbReference type="EC" id="3.1.3.24" evidence="4"/>
<dbReference type="OrthoDB" id="7847955at2"/>
<comment type="pathway">
    <text evidence="2">Glycan biosynthesis; sucrose biosynthesis; sucrose from D-fructose 6-phosphate and UDP-alpha-D-glucose: step 2/2.</text>
</comment>
<dbReference type="InterPro" id="IPR006380">
    <property type="entry name" value="SPP-like_dom"/>
</dbReference>
<evidence type="ECO:0000256" key="4">
    <source>
        <dbReference type="ARBA" id="ARBA00013112"/>
    </source>
</evidence>
<dbReference type="GO" id="GO:0000287">
    <property type="term" value="F:magnesium ion binding"/>
    <property type="evidence" value="ECO:0007669"/>
    <property type="project" value="InterPro"/>
</dbReference>
<dbReference type="UniPathway" id="UPA00371">
    <property type="reaction ID" value="UER00546"/>
</dbReference>
<dbReference type="KEGG" id="enn:FRE64_03350"/>
<dbReference type="InterPro" id="IPR036412">
    <property type="entry name" value="HAD-like_sf"/>
</dbReference>
<comment type="cofactor">
    <cofactor evidence="1">
        <name>Mg(2+)</name>
        <dbReference type="ChEBI" id="CHEBI:18420"/>
    </cofactor>
</comment>
<organism evidence="8 9">
    <name type="scientific">Euhalothece natronophila Z-M001</name>
    <dbReference type="NCBI Taxonomy" id="522448"/>
    <lineage>
        <taxon>Bacteria</taxon>
        <taxon>Bacillati</taxon>
        <taxon>Cyanobacteriota</taxon>
        <taxon>Cyanophyceae</taxon>
        <taxon>Oscillatoriophycideae</taxon>
        <taxon>Chroococcales</taxon>
        <taxon>Halothecacae</taxon>
        <taxon>Halothece cluster</taxon>
        <taxon>Euhalothece</taxon>
    </lineage>
</organism>
<sequence length="250" mass="28510">MKEKLFISDLDNTLIGDDLSLEKLNKKLEKSRENHGTKIVYATGRSLFLYQQLTQQKPLLPPDALIAAVGTEIYLNPETEIMDQDWENYLSQNWHPKKILEITMQFPELTLQPEFEQGQFKISFNLSSQALQNIINPLEKALTEANLNVKLIYSGGKDLDIIPKEADKGLAVQFLQKKWQMSDKNTIVCGDSGNDIALFDTGHPQGILVGNAQSELKQWYQNNATEYRYLAHQEYAAGIIEGLEYFKLIE</sequence>
<dbReference type="InterPro" id="IPR051518">
    <property type="entry name" value="Sucrose_Phosphatase"/>
</dbReference>
<dbReference type="Gene3D" id="3.40.50.1000">
    <property type="entry name" value="HAD superfamily/HAD-like"/>
    <property type="match status" value="1"/>
</dbReference>
<dbReference type="CDD" id="cd02605">
    <property type="entry name" value="HAD_SPP"/>
    <property type="match status" value="1"/>
</dbReference>
<dbReference type="InterPro" id="IPR012847">
    <property type="entry name" value="Sucrose_phosphatase_pln/cyn"/>
</dbReference>
<dbReference type="NCBIfam" id="TIGR01482">
    <property type="entry name" value="SPP-subfamily"/>
    <property type="match status" value="1"/>
</dbReference>
<dbReference type="SFLD" id="SFLDG01140">
    <property type="entry name" value="C2.B:_Phosphomannomutase_and_P"/>
    <property type="match status" value="1"/>
</dbReference>
<feature type="domain" description="Sucrose phosphatase-like" evidence="7">
    <location>
        <begin position="3"/>
        <end position="247"/>
    </location>
</feature>
<evidence type="ECO:0000313" key="8">
    <source>
        <dbReference type="EMBL" id="QDZ41431.1"/>
    </source>
</evidence>
<dbReference type="InterPro" id="IPR006379">
    <property type="entry name" value="HAD-SF_hydro_IIB"/>
</dbReference>
<dbReference type="PANTHER" id="PTHR46521">
    <property type="entry name" value="SUCROSE-PHOSPHATASE 2-RELATED"/>
    <property type="match status" value="1"/>
</dbReference>
<dbReference type="InterPro" id="IPR023214">
    <property type="entry name" value="HAD_sf"/>
</dbReference>
<dbReference type="SFLD" id="SFLDG01141">
    <property type="entry name" value="C2.B.1:_Sucrose_Phosphatase_Li"/>
    <property type="match status" value="1"/>
</dbReference>
<gene>
    <name evidence="8" type="ORF">FRE64_03350</name>
</gene>
<evidence type="ECO:0000256" key="2">
    <source>
        <dbReference type="ARBA" id="ARBA00005070"/>
    </source>
</evidence>
<evidence type="ECO:0000259" key="7">
    <source>
        <dbReference type="Pfam" id="PF05116"/>
    </source>
</evidence>
<keyword evidence="5 8" id="KW-0378">Hydrolase</keyword>
<dbReference type="SUPFAM" id="SSF56784">
    <property type="entry name" value="HAD-like"/>
    <property type="match status" value="1"/>
</dbReference>
<dbReference type="GO" id="GO:0050307">
    <property type="term" value="F:sucrose-phosphate phosphatase activity"/>
    <property type="evidence" value="ECO:0007669"/>
    <property type="project" value="UniProtKB-EC"/>
</dbReference>
<evidence type="ECO:0000256" key="5">
    <source>
        <dbReference type="ARBA" id="ARBA00022801"/>
    </source>
</evidence>
<dbReference type="AlphaFoldDB" id="A0A5B8NSF4"/>
<dbReference type="NCBIfam" id="TIGR01485">
    <property type="entry name" value="SPP_plant-cyano"/>
    <property type="match status" value="1"/>
</dbReference>
<comment type="similarity">
    <text evidence="3">Belongs to the sucrose phosphatase family.</text>
</comment>
<dbReference type="NCBIfam" id="TIGR01484">
    <property type="entry name" value="HAD-SF-IIB"/>
    <property type="match status" value="1"/>
</dbReference>
<name>A0A5B8NSF4_9CHRO</name>
<dbReference type="PANTHER" id="PTHR46521:SF4">
    <property type="entry name" value="SUCROSE-PHOSPHATASE 2-RELATED"/>
    <property type="match status" value="1"/>
</dbReference>
<keyword evidence="9" id="KW-1185">Reference proteome</keyword>
<dbReference type="Gene3D" id="3.90.1070.10">
    <property type="match status" value="1"/>
</dbReference>
<evidence type="ECO:0000256" key="6">
    <source>
        <dbReference type="ARBA" id="ARBA00048036"/>
    </source>
</evidence>
<comment type="catalytic activity">
    <reaction evidence="6">
        <text>sucrose 6(F)-phosphate + H2O = sucrose + phosphate</text>
        <dbReference type="Rhea" id="RHEA:19289"/>
        <dbReference type="ChEBI" id="CHEBI:15377"/>
        <dbReference type="ChEBI" id="CHEBI:17992"/>
        <dbReference type="ChEBI" id="CHEBI:43474"/>
        <dbReference type="ChEBI" id="CHEBI:57723"/>
        <dbReference type="EC" id="3.1.3.24"/>
    </reaction>
</comment>
<evidence type="ECO:0000313" key="9">
    <source>
        <dbReference type="Proteomes" id="UP000318453"/>
    </source>
</evidence>
<protein>
    <recommendedName>
        <fullName evidence="4">sucrose-phosphate phosphatase</fullName>
        <ecNumber evidence="4">3.1.3.24</ecNumber>
    </recommendedName>
</protein>
<dbReference type="SFLD" id="SFLDS00003">
    <property type="entry name" value="Haloacid_Dehalogenase"/>
    <property type="match status" value="1"/>
</dbReference>
<evidence type="ECO:0000256" key="3">
    <source>
        <dbReference type="ARBA" id="ARBA00007211"/>
    </source>
</evidence>
<evidence type="ECO:0000256" key="1">
    <source>
        <dbReference type="ARBA" id="ARBA00001946"/>
    </source>
</evidence>
<dbReference type="Proteomes" id="UP000318453">
    <property type="component" value="Chromosome"/>
</dbReference>
<proteinExistence type="inferred from homology"/>
<accession>A0A5B8NSF4</accession>
<reference evidence="8 9" key="1">
    <citation type="submission" date="2019-08" db="EMBL/GenBank/DDBJ databases">
        <title>Carotenoids and Carotenoid Binding Proteins in the Halophilic Cyanobacterium Euhalothece sp. ZM00.</title>
        <authorList>
            <person name="Cho S.M."/>
            <person name="Song J.Y."/>
            <person name="Park Y.-I."/>
        </authorList>
    </citation>
    <scope>NUCLEOTIDE SEQUENCE [LARGE SCALE GENOMIC DNA]</scope>
    <source>
        <strain evidence="8 9">Z-M001</strain>
    </source>
</reference>
<dbReference type="GO" id="GO:0005986">
    <property type="term" value="P:sucrose biosynthetic process"/>
    <property type="evidence" value="ECO:0007669"/>
    <property type="project" value="UniProtKB-UniPathway"/>
</dbReference>
<dbReference type="Pfam" id="PF05116">
    <property type="entry name" value="S6PP"/>
    <property type="match status" value="1"/>
</dbReference>